<evidence type="ECO:0000313" key="1">
    <source>
        <dbReference type="EMBL" id="EMP26041.1"/>
    </source>
</evidence>
<organism evidence="1 2">
    <name type="scientific">Chelonia mydas</name>
    <name type="common">Green sea-turtle</name>
    <name type="synonym">Chelonia agassizi</name>
    <dbReference type="NCBI Taxonomy" id="8469"/>
    <lineage>
        <taxon>Eukaryota</taxon>
        <taxon>Metazoa</taxon>
        <taxon>Chordata</taxon>
        <taxon>Craniata</taxon>
        <taxon>Vertebrata</taxon>
        <taxon>Euteleostomi</taxon>
        <taxon>Archelosauria</taxon>
        <taxon>Testudinata</taxon>
        <taxon>Testudines</taxon>
        <taxon>Cryptodira</taxon>
        <taxon>Durocryptodira</taxon>
        <taxon>Americhelydia</taxon>
        <taxon>Chelonioidea</taxon>
        <taxon>Cheloniidae</taxon>
        <taxon>Chelonia</taxon>
    </lineage>
</organism>
<name>M7ALH1_CHEMY</name>
<sequence length="155" mass="16635">MQLCDCNRASALEPQLCKYNRLHVQPGSCQGLVQPPRNYSLAGTVGCKCGSNQGSPPHRSSHWVTPAVHAHSAASTAVQLHKRYTTGATGPPRLYEGTTLHGPTVQSDAGSTIAQRCKHIVRRVRPGPAPLGWKCNGATSWQAHQYTHSHASAPQ</sequence>
<accession>M7ALH1</accession>
<gene>
    <name evidence="1" type="ORF">UY3_16885</name>
</gene>
<evidence type="ECO:0000313" key="2">
    <source>
        <dbReference type="Proteomes" id="UP000031443"/>
    </source>
</evidence>
<protein>
    <submittedName>
        <fullName evidence="1">Uncharacterized protein</fullName>
    </submittedName>
</protein>
<dbReference type="AlphaFoldDB" id="M7ALH1"/>
<dbReference type="Proteomes" id="UP000031443">
    <property type="component" value="Unassembled WGS sequence"/>
</dbReference>
<keyword evidence="2" id="KW-1185">Reference proteome</keyword>
<dbReference type="EMBL" id="KB584882">
    <property type="protein sequence ID" value="EMP26041.1"/>
    <property type="molecule type" value="Genomic_DNA"/>
</dbReference>
<dbReference type="eggNOG" id="KOG4193">
    <property type="taxonomic scope" value="Eukaryota"/>
</dbReference>
<reference evidence="2" key="1">
    <citation type="journal article" date="2013" name="Nat. Genet.">
        <title>The draft genomes of soft-shell turtle and green sea turtle yield insights into the development and evolution of the turtle-specific body plan.</title>
        <authorList>
            <person name="Wang Z."/>
            <person name="Pascual-Anaya J."/>
            <person name="Zadissa A."/>
            <person name="Li W."/>
            <person name="Niimura Y."/>
            <person name="Huang Z."/>
            <person name="Li C."/>
            <person name="White S."/>
            <person name="Xiong Z."/>
            <person name="Fang D."/>
            <person name="Wang B."/>
            <person name="Ming Y."/>
            <person name="Chen Y."/>
            <person name="Zheng Y."/>
            <person name="Kuraku S."/>
            <person name="Pignatelli M."/>
            <person name="Herrero J."/>
            <person name="Beal K."/>
            <person name="Nozawa M."/>
            <person name="Li Q."/>
            <person name="Wang J."/>
            <person name="Zhang H."/>
            <person name="Yu L."/>
            <person name="Shigenobu S."/>
            <person name="Wang J."/>
            <person name="Liu J."/>
            <person name="Flicek P."/>
            <person name="Searle S."/>
            <person name="Wang J."/>
            <person name="Kuratani S."/>
            <person name="Yin Y."/>
            <person name="Aken B."/>
            <person name="Zhang G."/>
            <person name="Irie N."/>
        </authorList>
    </citation>
    <scope>NUCLEOTIDE SEQUENCE [LARGE SCALE GENOMIC DNA]</scope>
</reference>
<proteinExistence type="predicted"/>